<name>A0A1M5EIX9_SALEC</name>
<accession>A0A1M5EIX9</accession>
<dbReference type="InterPro" id="IPR036291">
    <property type="entry name" value="NAD(P)-bd_dom_sf"/>
</dbReference>
<evidence type="ECO:0000259" key="1">
    <source>
        <dbReference type="Pfam" id="PF13460"/>
    </source>
</evidence>
<dbReference type="Pfam" id="PF13460">
    <property type="entry name" value="NAD_binding_10"/>
    <property type="match status" value="1"/>
</dbReference>
<feature type="domain" description="NAD(P)-binding" evidence="1">
    <location>
        <begin position="8"/>
        <end position="175"/>
    </location>
</feature>
<dbReference type="Gene3D" id="3.40.50.720">
    <property type="entry name" value="NAD(P)-binding Rossmann-like Domain"/>
    <property type="match status" value="1"/>
</dbReference>
<dbReference type="Proteomes" id="UP000183945">
    <property type="component" value="Unassembled WGS sequence"/>
</dbReference>
<dbReference type="InterPro" id="IPR051783">
    <property type="entry name" value="NAD(P)-dependent_oxidoreduct"/>
</dbReference>
<dbReference type="PANTHER" id="PTHR48079:SF6">
    <property type="entry name" value="NAD(P)-BINDING DOMAIN-CONTAINING PROTEIN-RELATED"/>
    <property type="match status" value="1"/>
</dbReference>
<dbReference type="InterPro" id="IPR016040">
    <property type="entry name" value="NAD(P)-bd_dom"/>
</dbReference>
<dbReference type="GO" id="GO:0005737">
    <property type="term" value="C:cytoplasm"/>
    <property type="evidence" value="ECO:0007669"/>
    <property type="project" value="TreeGrafter"/>
</dbReference>
<evidence type="ECO:0000313" key="3">
    <source>
        <dbReference type="Proteomes" id="UP000183945"/>
    </source>
</evidence>
<dbReference type="RefSeq" id="WP_072877581.1">
    <property type="nucleotide sequence ID" value="NZ_FQVT01000002.1"/>
</dbReference>
<dbReference type="GO" id="GO:0004029">
    <property type="term" value="F:aldehyde dehydrogenase (NAD+) activity"/>
    <property type="evidence" value="ECO:0007669"/>
    <property type="project" value="TreeGrafter"/>
</dbReference>
<dbReference type="OrthoDB" id="751203at2"/>
<sequence>MNISILGAGWLGLPLAKMLQEEEHVVKASVTSREKMQILQEAGLTPYELKVLAEGVQGDLTAFLANSELLIIDIPPGLRSNPEADFVGKIERIITYVEKSVVEKVIFISSTSVYKDDENFPEYTEEDKPNGITNAARQLSESEEKLLGIKEVQTSIIRFGGLIGPGRHPVNYLTNKTGVKNPKAPVNLIHQKDCIAIIQQIIEKEAWGKVFNAAYPEHPTKEDYYTETAKKLNLNTPSFDLTAVSKGKIIGSVNLKKELEFEFTAPI</sequence>
<dbReference type="SUPFAM" id="SSF51735">
    <property type="entry name" value="NAD(P)-binding Rossmann-fold domains"/>
    <property type="match status" value="1"/>
</dbReference>
<dbReference type="STRING" id="1073325.SAMN05444483_102390"/>
<protein>
    <submittedName>
        <fullName evidence="2">Nucleoside-diphosphate-sugar epimerase</fullName>
    </submittedName>
</protein>
<dbReference type="AlphaFoldDB" id="A0A1M5EIX9"/>
<dbReference type="EMBL" id="FQVT01000002">
    <property type="protein sequence ID" value="SHF79021.1"/>
    <property type="molecule type" value="Genomic_DNA"/>
</dbReference>
<dbReference type="PANTHER" id="PTHR48079">
    <property type="entry name" value="PROTEIN YEEZ"/>
    <property type="match status" value="1"/>
</dbReference>
<reference evidence="3" key="1">
    <citation type="submission" date="2016-11" db="EMBL/GenBank/DDBJ databases">
        <authorList>
            <person name="Varghese N."/>
            <person name="Submissions S."/>
        </authorList>
    </citation>
    <scope>NUCLEOTIDE SEQUENCE [LARGE SCALE GENOMIC DNA]</scope>
    <source>
        <strain evidence="3">DSM 24579</strain>
    </source>
</reference>
<proteinExistence type="predicted"/>
<organism evidence="2 3">
    <name type="scientific">Salegentibacter echinorum</name>
    <dbReference type="NCBI Taxonomy" id="1073325"/>
    <lineage>
        <taxon>Bacteria</taxon>
        <taxon>Pseudomonadati</taxon>
        <taxon>Bacteroidota</taxon>
        <taxon>Flavobacteriia</taxon>
        <taxon>Flavobacteriales</taxon>
        <taxon>Flavobacteriaceae</taxon>
        <taxon>Salegentibacter</taxon>
    </lineage>
</organism>
<gene>
    <name evidence="2" type="ORF">SAMN05444483_102390</name>
</gene>
<keyword evidence="3" id="KW-1185">Reference proteome</keyword>
<evidence type="ECO:0000313" key="2">
    <source>
        <dbReference type="EMBL" id="SHF79021.1"/>
    </source>
</evidence>